<evidence type="ECO:0000313" key="24">
    <source>
        <dbReference type="Proteomes" id="UP000472270"/>
    </source>
</evidence>
<dbReference type="PROSITE" id="PS51192">
    <property type="entry name" value="HELICASE_ATP_BIND_1"/>
    <property type="match status" value="1"/>
</dbReference>
<dbReference type="InterPro" id="IPR002464">
    <property type="entry name" value="DNA/RNA_helicase_DEAH_CS"/>
</dbReference>
<evidence type="ECO:0000313" key="23">
    <source>
        <dbReference type="Ensembl" id="ENSSRHP00000001984.1"/>
    </source>
</evidence>
<keyword evidence="24" id="KW-1185">Reference proteome</keyword>
<dbReference type="PANTHER" id="PTHR45623:SF59">
    <property type="entry name" value="DNA HELICASE"/>
    <property type="match status" value="1"/>
</dbReference>
<keyword evidence="14" id="KW-0804">Transcription</keyword>
<dbReference type="Pfam" id="PF00176">
    <property type="entry name" value="SNF2-rel_dom"/>
    <property type="match status" value="1"/>
</dbReference>
<name>A0A673FQ99_9TELE</name>
<reference evidence="23" key="1">
    <citation type="submission" date="2025-08" db="UniProtKB">
        <authorList>
            <consortium name="Ensembl"/>
        </authorList>
    </citation>
    <scope>IDENTIFICATION</scope>
</reference>
<dbReference type="InterPro" id="IPR000953">
    <property type="entry name" value="Chromo/chromo_shadow_dom"/>
</dbReference>
<dbReference type="PROSITE" id="PS51194">
    <property type="entry name" value="HELICASE_CTER"/>
    <property type="match status" value="1"/>
</dbReference>
<feature type="compositionally biased region" description="Acidic residues" evidence="18">
    <location>
        <begin position="344"/>
        <end position="358"/>
    </location>
</feature>
<dbReference type="InterPro" id="IPR011011">
    <property type="entry name" value="Znf_FYVE_PHD"/>
</dbReference>
<dbReference type="SMART" id="SM00298">
    <property type="entry name" value="CHROMO"/>
    <property type="match status" value="2"/>
</dbReference>
<evidence type="ECO:0000259" key="20">
    <source>
        <dbReference type="PROSITE" id="PS50016"/>
    </source>
</evidence>
<protein>
    <submittedName>
        <fullName evidence="23">Chromodomain-helicase-DNA-binding protein 4-like</fullName>
    </submittedName>
</protein>
<keyword evidence="7 17" id="KW-0863">Zinc-finger</keyword>
<dbReference type="InterPro" id="IPR014001">
    <property type="entry name" value="Helicase_ATP-bd"/>
</dbReference>
<dbReference type="CDD" id="cd18667">
    <property type="entry name" value="CD1_tandem_CHD3-4_like"/>
    <property type="match status" value="1"/>
</dbReference>
<dbReference type="Pfam" id="PF00385">
    <property type="entry name" value="Chromo"/>
    <property type="match status" value="1"/>
</dbReference>
<dbReference type="GO" id="GO:0016887">
    <property type="term" value="F:ATP hydrolysis activity"/>
    <property type="evidence" value="ECO:0007669"/>
    <property type="project" value="TreeGrafter"/>
</dbReference>
<keyword evidence="12" id="KW-0805">Transcription regulation</keyword>
<feature type="compositionally biased region" description="Basic residues" evidence="18">
    <location>
        <begin position="1242"/>
        <end position="1251"/>
    </location>
</feature>
<evidence type="ECO:0000256" key="3">
    <source>
        <dbReference type="ARBA" id="ARBA00022553"/>
    </source>
</evidence>
<sequence>MFDACCVSVFWPDDADEPISEAETPKSKKKKKAKKSRESRSSKRQKLLREVSGAPLGVIHLSSSVLLSQEPKSSSQLLADWGMKDIDYTFTQEDYNSLTNYKAFSQFVRPLIAAKNPKIAVSKMMMVLGAKWREFSTNNPMRGSASANAALAAANVAAAVESMVTRVDGGGAQPPAVPLRKAKTKEGKGPNARRKTKSTPKPQDKKSKAKKVAPLKIKLGNFKRKRSSSGEDDDGESDFDSFSISDGSNSRSSRSKSKKSKSSKKKKSESKTAQLRDADGYETDHQDYCEVCQQGGEIILCDTCPRAYHMVCLDPDMERAPEGTWSCPHCEKEGIQWEAREESSEGEEENDDGEVEEEDDHHMEFCRVCKDGGELLCCDTCPSSYHLHCLNPPLPDIPNGEWICPRCLSLPLKGKVQKVLAWHWGEAPPPMPVPRPADLAADAPDPPPMIGRKEREFFVKWCNMSYWHCSWVQELQLELNCQVMFRNYQRKTDMEEPPNLEMGAEGDEDKSCKRKNKDPFYARIEDQYGRFGVKLEWLFIHRILNHSVDKKNNVHYLIKWRDLQYDQSTWESEDMDIPDYETFKQHYWNHRELMLGEEGRPGKKMKKVKVRKTERPPANPVVDPTIKFDRQPDYLDSTGGTLHLYQLEGLNWLRFSWAQGTDTILADEMGLGKTVQTAVFLYSLYKEGHSKGPFLVSAPLSTIINWEREFEMWAPDMYVVTYVGDKDSRAVIRENEFSFEGNAIRGGKKASKMKKEASVKFHVLLTSYELITIDQAILGSIDWACLVVDEAHRLKNNQSKFFRVLNNYPLQHKLLLTGTPLQNNLEELFHLLNFLTPERFNNLEGFLEEFADIAKEDQIKKLHDMLGPHMLRRLKADVFKHMPSKTELILRVELSPMQKKYYKYILTRNFEALNTRGGGNQVSLLNVVMDLKKCCNHPYLFPTAANEAPKMPNGMYDGSALTKASGKLMLLCKMLKKLKEGGHRVLIFSQMTKMLDLLEDFLENDGYKYERIDGGVTGGMRQEAIDRFNAPGAPQFVFLLSTRAGGLGINLATADTVIIYDSDWNPHNDIQAFSRAHRIGQNKKVMIYRFVTKASVEERITQVAKKKMMLTHLVVRPGLGSKAGSMSKQELDDILKFGTEQLFKYELGEGDNKEEDSSVIHYDDKAIDRLLDRNQDATDDTELQSMNEYLSSFKVARYVVKDEDEEDVDREIIKQEESVDPDYWEKLLRHHYEQQQEDLARHLGKGKRPRKPVNYNDCSQEDRDWQDDQSDNQSDYSVASEEGDEDFDERSEANSRRPSRKGLRNDKDKPLPPLLARVGGNIEVLGFNARQRKAFLNAVMRYGMPPQDTFTTQWLVRDLRGKSEKEFKAYVSLFMRHLCEPGADGAETFADGVPREGLSRQHVLTRIGVMSLIRKKVQEFEHVNGQWSMPWMKELEESKRAAAIAAGEDPKTPSTGTPADTQPNTPAPGTHIHMSVKSPSPAKKEENKDRERETTSPSAEKDGGSRDEENEKEGDKEKSTESKENTSSDVKAESSDATSSVDSSKTKGEVLKLKDEKHGMKSEDSAKLQNGENAKETSGGVDGVSEEKKKAVKQRFMFNIADGGFTELHSLWQNEERAATVTKKTYEIWHRRHDYWLLAGIIHHGYARWQDVQNDPRFAILNEPFKGEMSRGNFLEIKNKFLARRFKLLEQALVIEEQLRRAAYLNMTEDPSHPSMALNTRFSEVECLAESHQHLSKESMSGNKPANAVLHKVLKQLEELLSDMKADVTRLPATIARIPPVAVRLQMSERSILSRLASRGPEVTQTQAPR</sequence>
<dbReference type="CDD" id="cd15531">
    <property type="entry name" value="PHD1_CHD_II"/>
    <property type="match status" value="1"/>
</dbReference>
<reference evidence="23" key="2">
    <citation type="submission" date="2025-09" db="UniProtKB">
        <authorList>
            <consortium name="Ensembl"/>
        </authorList>
    </citation>
    <scope>IDENTIFICATION</scope>
</reference>
<dbReference type="GO" id="GO:0140658">
    <property type="term" value="F:ATP-dependent chromatin remodeler activity"/>
    <property type="evidence" value="ECO:0007669"/>
    <property type="project" value="TreeGrafter"/>
</dbReference>
<keyword evidence="15" id="KW-0539">Nucleus</keyword>
<evidence type="ECO:0000256" key="9">
    <source>
        <dbReference type="ARBA" id="ARBA00022833"/>
    </source>
</evidence>
<dbReference type="CDD" id="cd18793">
    <property type="entry name" value="SF2_C_SNF"/>
    <property type="match status" value="1"/>
</dbReference>
<evidence type="ECO:0000256" key="10">
    <source>
        <dbReference type="ARBA" id="ARBA00022840"/>
    </source>
</evidence>
<dbReference type="PROSITE" id="PS01359">
    <property type="entry name" value="ZF_PHD_1"/>
    <property type="match status" value="1"/>
</dbReference>
<dbReference type="PROSITE" id="PS50013">
    <property type="entry name" value="CHROMO_2"/>
    <property type="match status" value="2"/>
</dbReference>
<comment type="subcellular location">
    <subcellularLocation>
        <location evidence="1">Nucleus</location>
    </subcellularLocation>
</comment>
<dbReference type="Pfam" id="PF06461">
    <property type="entry name" value="CHDII_SANT-like"/>
    <property type="match status" value="1"/>
</dbReference>
<dbReference type="SMART" id="SM01147">
    <property type="entry name" value="DUF1087"/>
    <property type="match status" value="1"/>
</dbReference>
<dbReference type="FunFam" id="2.40.50.40:FF:000003">
    <property type="entry name" value="chromodomain-helicase-DNA-binding protein 3 isoform X1"/>
    <property type="match status" value="1"/>
</dbReference>
<feature type="compositionally biased region" description="Acidic residues" evidence="18">
    <location>
        <begin position="230"/>
        <end position="239"/>
    </location>
</feature>
<dbReference type="GO" id="GO:0016581">
    <property type="term" value="C:NuRD complex"/>
    <property type="evidence" value="ECO:0007669"/>
    <property type="project" value="TreeGrafter"/>
</dbReference>
<dbReference type="FunFam" id="3.40.50.10810:FF:000001">
    <property type="entry name" value="chromodomain-helicase-DNA-binding protein 3 isoform X1"/>
    <property type="match status" value="1"/>
</dbReference>
<feature type="region of interest" description="Disordered" evidence="18">
    <location>
        <begin position="338"/>
        <end position="358"/>
    </location>
</feature>
<dbReference type="InterPro" id="IPR019787">
    <property type="entry name" value="Znf_PHD-finger"/>
</dbReference>
<dbReference type="SMART" id="SM01146">
    <property type="entry name" value="DUF1086"/>
    <property type="match status" value="1"/>
</dbReference>
<feature type="domain" description="Chromo" evidence="19">
    <location>
        <begin position="444"/>
        <end position="500"/>
    </location>
</feature>
<evidence type="ECO:0000256" key="7">
    <source>
        <dbReference type="ARBA" id="ARBA00022771"/>
    </source>
</evidence>
<dbReference type="CDD" id="cd18662">
    <property type="entry name" value="CD2_tandem_CHD3-4_like"/>
    <property type="match status" value="1"/>
</dbReference>
<feature type="compositionally biased region" description="Basic and acidic residues" evidence="18">
    <location>
        <begin position="1482"/>
        <end position="1534"/>
    </location>
</feature>
<dbReference type="SMART" id="SM00490">
    <property type="entry name" value="HELICc"/>
    <property type="match status" value="1"/>
</dbReference>
<feature type="region of interest" description="Disordered" evidence="18">
    <location>
        <begin position="16"/>
        <end position="47"/>
    </location>
</feature>
<evidence type="ECO:0000256" key="12">
    <source>
        <dbReference type="ARBA" id="ARBA00023015"/>
    </source>
</evidence>
<organism evidence="23 24">
    <name type="scientific">Sinocyclocheilus rhinocerous</name>
    <dbReference type="NCBI Taxonomy" id="307959"/>
    <lineage>
        <taxon>Eukaryota</taxon>
        <taxon>Metazoa</taxon>
        <taxon>Chordata</taxon>
        <taxon>Craniata</taxon>
        <taxon>Vertebrata</taxon>
        <taxon>Euteleostomi</taxon>
        <taxon>Actinopterygii</taxon>
        <taxon>Neopterygii</taxon>
        <taxon>Teleostei</taxon>
        <taxon>Ostariophysi</taxon>
        <taxon>Cypriniformes</taxon>
        <taxon>Cyprinidae</taxon>
        <taxon>Cyprininae</taxon>
        <taxon>Sinocyclocheilus</taxon>
    </lineage>
</organism>
<dbReference type="Gene3D" id="2.40.50.40">
    <property type="match status" value="2"/>
</dbReference>
<keyword evidence="5" id="KW-0677">Repeat</keyword>
<evidence type="ECO:0000256" key="4">
    <source>
        <dbReference type="ARBA" id="ARBA00022723"/>
    </source>
</evidence>
<dbReference type="SUPFAM" id="SSF52540">
    <property type="entry name" value="P-loop containing nucleoside triphosphate hydrolases"/>
    <property type="match status" value="2"/>
</dbReference>
<evidence type="ECO:0000256" key="14">
    <source>
        <dbReference type="ARBA" id="ARBA00023163"/>
    </source>
</evidence>
<evidence type="ECO:0000256" key="17">
    <source>
        <dbReference type="PROSITE-ProRule" id="PRU00146"/>
    </source>
</evidence>
<feature type="domain" description="Helicase ATP-binding" evidence="21">
    <location>
        <begin position="654"/>
        <end position="838"/>
    </location>
</feature>
<dbReference type="InterPro" id="IPR012957">
    <property type="entry name" value="CHD_C2"/>
</dbReference>
<dbReference type="Gene3D" id="3.40.50.300">
    <property type="entry name" value="P-loop containing nucleotide triphosphate hydrolases"/>
    <property type="match status" value="1"/>
</dbReference>
<dbReference type="InterPro" id="IPR000330">
    <property type="entry name" value="SNF2_N"/>
</dbReference>
<dbReference type="Gene3D" id="1.10.10.60">
    <property type="entry name" value="Homeodomain-like"/>
    <property type="match status" value="1"/>
</dbReference>
<feature type="compositionally biased region" description="Basic residues" evidence="18">
    <location>
        <begin position="253"/>
        <end position="268"/>
    </location>
</feature>
<keyword evidence="3" id="KW-0597">Phosphoprotein</keyword>
<evidence type="ECO:0000259" key="19">
    <source>
        <dbReference type="PROSITE" id="PS50013"/>
    </source>
</evidence>
<feature type="domain" description="Chromo" evidence="19">
    <location>
        <begin position="538"/>
        <end position="573"/>
    </location>
</feature>
<feature type="domain" description="PHD-type" evidence="20">
    <location>
        <begin position="363"/>
        <end position="410"/>
    </location>
</feature>
<dbReference type="Proteomes" id="UP000472270">
    <property type="component" value="Unassembled WGS sequence"/>
</dbReference>
<dbReference type="Ensembl" id="ENSSRHT00000002061.1">
    <property type="protein sequence ID" value="ENSSRHP00000001984.1"/>
    <property type="gene ID" value="ENSSRHG00000001254.1"/>
</dbReference>
<dbReference type="SUPFAM" id="SSF57903">
    <property type="entry name" value="FYVE/PHD zinc finger"/>
    <property type="match status" value="1"/>
</dbReference>
<dbReference type="Pfam" id="PF08074">
    <property type="entry name" value="CHDCT2"/>
    <property type="match status" value="1"/>
</dbReference>
<dbReference type="FunFam" id="3.30.40.10:FF:000001">
    <property type="entry name" value="chromodomain-helicase-DNA-binding protein 3 isoform X1"/>
    <property type="match status" value="1"/>
</dbReference>
<dbReference type="InterPro" id="IPR019786">
    <property type="entry name" value="Zinc_finger_PHD-type_CS"/>
</dbReference>
<dbReference type="Gene3D" id="3.30.40.10">
    <property type="entry name" value="Zinc/RING finger domain, C3HC4 (zinc finger)"/>
    <property type="match status" value="2"/>
</dbReference>
<dbReference type="InterPro" id="IPR001650">
    <property type="entry name" value="Helicase_C-like"/>
</dbReference>
<feature type="compositionally biased region" description="Low complexity" evidence="18">
    <location>
        <begin position="240"/>
        <end position="252"/>
    </location>
</feature>
<dbReference type="PANTHER" id="PTHR45623">
    <property type="entry name" value="CHROMODOMAIN-HELICASE-DNA-BINDING PROTEIN 3-RELATED-RELATED"/>
    <property type="match status" value="1"/>
</dbReference>
<dbReference type="GO" id="GO:0003682">
    <property type="term" value="F:chromatin binding"/>
    <property type="evidence" value="ECO:0007669"/>
    <property type="project" value="TreeGrafter"/>
</dbReference>
<comment type="similarity">
    <text evidence="2">Belongs to the SNF2/RAD54 helicase family.</text>
</comment>
<evidence type="ECO:0000256" key="1">
    <source>
        <dbReference type="ARBA" id="ARBA00004123"/>
    </source>
</evidence>
<evidence type="ECO:0000256" key="8">
    <source>
        <dbReference type="ARBA" id="ARBA00022801"/>
    </source>
</evidence>
<dbReference type="FunFam" id="3.30.40.10:FF:000011">
    <property type="entry name" value="chromodomain-helicase-DNA-binding protein 4 isoform X1"/>
    <property type="match status" value="1"/>
</dbReference>
<dbReference type="InterPro" id="IPR027417">
    <property type="entry name" value="P-loop_NTPase"/>
</dbReference>
<comment type="catalytic activity">
    <reaction evidence="16">
        <text>ATP + H2O = ADP + phosphate + H(+)</text>
        <dbReference type="Rhea" id="RHEA:13065"/>
        <dbReference type="ChEBI" id="CHEBI:15377"/>
        <dbReference type="ChEBI" id="CHEBI:15378"/>
        <dbReference type="ChEBI" id="CHEBI:30616"/>
        <dbReference type="ChEBI" id="CHEBI:43474"/>
        <dbReference type="ChEBI" id="CHEBI:456216"/>
    </reaction>
</comment>
<dbReference type="FunFam" id="2.40.50.40:FF:000017">
    <property type="entry name" value="chromodomain-helicase-DNA-binding protein 3 isoform X3"/>
    <property type="match status" value="1"/>
</dbReference>
<gene>
    <name evidence="23" type="primary">LOC107714608</name>
</gene>
<dbReference type="FunFam" id="3.40.50.300:FF:000015">
    <property type="entry name" value="chromodomain-helicase-DNA-binding protein 9 isoform X1"/>
    <property type="match status" value="1"/>
</dbReference>
<proteinExistence type="inferred from homology"/>
<keyword evidence="11" id="KW-0156">Chromatin regulator</keyword>
<feature type="region of interest" description="Disordered" evidence="18">
    <location>
        <begin position="167"/>
        <end position="280"/>
    </location>
</feature>
<keyword evidence="4" id="KW-0479">Metal-binding</keyword>
<dbReference type="InterPro" id="IPR013083">
    <property type="entry name" value="Znf_RING/FYVE/PHD"/>
</dbReference>
<evidence type="ECO:0000256" key="13">
    <source>
        <dbReference type="ARBA" id="ARBA00023125"/>
    </source>
</evidence>
<dbReference type="InterPro" id="IPR038718">
    <property type="entry name" value="SNF2-like_sf"/>
</dbReference>
<keyword evidence="6" id="KW-0547">Nucleotide-binding</keyword>
<keyword evidence="10" id="KW-0067">ATP-binding</keyword>
<evidence type="ECO:0000259" key="22">
    <source>
        <dbReference type="PROSITE" id="PS51194"/>
    </source>
</evidence>
<feature type="compositionally biased region" description="Polar residues" evidence="18">
    <location>
        <begin position="1452"/>
        <end position="1464"/>
    </location>
</feature>
<dbReference type="Pfam" id="PF00628">
    <property type="entry name" value="PHD"/>
    <property type="match status" value="2"/>
</dbReference>
<keyword evidence="8" id="KW-0378">Hydrolase</keyword>
<evidence type="ECO:0000256" key="6">
    <source>
        <dbReference type="ARBA" id="ARBA00022741"/>
    </source>
</evidence>
<evidence type="ECO:0000256" key="18">
    <source>
        <dbReference type="SAM" id="MobiDB-lite"/>
    </source>
</evidence>
<dbReference type="InterPro" id="IPR009462">
    <property type="entry name" value="CHD_II_SANT-like"/>
</dbReference>
<dbReference type="InterPro" id="IPR016197">
    <property type="entry name" value="Chromo-like_dom_sf"/>
</dbReference>
<dbReference type="GO" id="GO:0042393">
    <property type="term" value="F:histone binding"/>
    <property type="evidence" value="ECO:0007669"/>
    <property type="project" value="TreeGrafter"/>
</dbReference>
<feature type="domain" description="PHD-type" evidence="20">
    <location>
        <begin position="286"/>
        <end position="333"/>
    </location>
</feature>
<keyword evidence="13" id="KW-0238">DNA-binding</keyword>
<evidence type="ECO:0000259" key="21">
    <source>
        <dbReference type="PROSITE" id="PS51192"/>
    </source>
</evidence>
<feature type="region of interest" description="Disordered" evidence="18">
    <location>
        <begin position="1237"/>
        <end position="1314"/>
    </location>
</feature>
<feature type="region of interest" description="Disordered" evidence="18">
    <location>
        <begin position="1445"/>
        <end position="1586"/>
    </location>
</feature>
<evidence type="ECO:0000256" key="11">
    <source>
        <dbReference type="ARBA" id="ARBA00022853"/>
    </source>
</evidence>
<dbReference type="InterPro" id="IPR012958">
    <property type="entry name" value="CHD_N"/>
</dbReference>
<dbReference type="GO" id="GO:0005524">
    <property type="term" value="F:ATP binding"/>
    <property type="evidence" value="ECO:0007669"/>
    <property type="project" value="UniProtKB-KW"/>
</dbReference>
<dbReference type="InterPro" id="IPR023780">
    <property type="entry name" value="Chromo_domain"/>
</dbReference>
<evidence type="ECO:0000256" key="5">
    <source>
        <dbReference type="ARBA" id="ARBA00022737"/>
    </source>
</evidence>
<dbReference type="InterPro" id="IPR009463">
    <property type="entry name" value="DUF1087"/>
</dbReference>
<dbReference type="CDD" id="cd15532">
    <property type="entry name" value="PHD2_CHD_II"/>
    <property type="match status" value="1"/>
</dbReference>
<dbReference type="PROSITE" id="PS00690">
    <property type="entry name" value="DEAH_ATP_HELICASE"/>
    <property type="match status" value="1"/>
</dbReference>
<dbReference type="InterPro" id="IPR001965">
    <property type="entry name" value="Znf_PHD"/>
</dbReference>
<dbReference type="Pfam" id="PF00271">
    <property type="entry name" value="Helicase_C"/>
    <property type="match status" value="1"/>
</dbReference>
<dbReference type="SMART" id="SM00487">
    <property type="entry name" value="DEXDc"/>
    <property type="match status" value="1"/>
</dbReference>
<feature type="domain" description="Helicase C-terminal" evidence="22">
    <location>
        <begin position="970"/>
        <end position="1119"/>
    </location>
</feature>
<dbReference type="FunFam" id="1.10.10.60:FF:000037">
    <property type="entry name" value="chromodomain-helicase-DNA-binding protein 3 isoform X1"/>
    <property type="match status" value="1"/>
</dbReference>
<dbReference type="GO" id="GO:0003677">
    <property type="term" value="F:DNA binding"/>
    <property type="evidence" value="ECO:0007669"/>
    <property type="project" value="UniProtKB-KW"/>
</dbReference>
<dbReference type="SMART" id="SM00249">
    <property type="entry name" value="PHD"/>
    <property type="match status" value="2"/>
</dbReference>
<dbReference type="GO" id="GO:0008270">
    <property type="term" value="F:zinc ion binding"/>
    <property type="evidence" value="ECO:0007669"/>
    <property type="project" value="UniProtKB-KW"/>
</dbReference>
<accession>A0A673FQ99</accession>
<evidence type="ECO:0000256" key="15">
    <source>
        <dbReference type="ARBA" id="ARBA00023242"/>
    </source>
</evidence>
<evidence type="ECO:0000256" key="2">
    <source>
        <dbReference type="ARBA" id="ARBA00007025"/>
    </source>
</evidence>
<feature type="compositionally biased region" description="Basic and acidic residues" evidence="18">
    <location>
        <begin position="1544"/>
        <end position="1566"/>
    </location>
</feature>
<dbReference type="Pfam" id="PF06465">
    <property type="entry name" value="DUF1087"/>
    <property type="match status" value="1"/>
</dbReference>
<evidence type="ECO:0000256" key="16">
    <source>
        <dbReference type="ARBA" id="ARBA00049360"/>
    </source>
</evidence>
<keyword evidence="9" id="KW-0862">Zinc</keyword>
<dbReference type="InterPro" id="IPR049730">
    <property type="entry name" value="SNF2/RAD54-like_C"/>
</dbReference>
<dbReference type="Gene3D" id="3.40.50.10810">
    <property type="entry name" value="Tandem AAA-ATPase domain"/>
    <property type="match status" value="1"/>
</dbReference>
<dbReference type="PROSITE" id="PS50016">
    <property type="entry name" value="ZF_PHD_2"/>
    <property type="match status" value="2"/>
</dbReference>
<dbReference type="Pfam" id="PF08073">
    <property type="entry name" value="CHDNT"/>
    <property type="match status" value="1"/>
</dbReference>
<dbReference type="SUPFAM" id="SSF54160">
    <property type="entry name" value="Chromo domain-like"/>
    <property type="match status" value="2"/>
</dbReference>